<keyword evidence="7" id="KW-1185">Reference proteome</keyword>
<feature type="transmembrane region" description="Helical" evidence="5">
    <location>
        <begin position="131"/>
        <end position="152"/>
    </location>
</feature>
<accession>A0ABW2A8D9</accession>
<dbReference type="InterPro" id="IPR011701">
    <property type="entry name" value="MFS"/>
</dbReference>
<feature type="transmembrane region" description="Helical" evidence="5">
    <location>
        <begin position="73"/>
        <end position="92"/>
    </location>
</feature>
<feature type="transmembrane region" description="Helical" evidence="5">
    <location>
        <begin position="158"/>
        <end position="178"/>
    </location>
</feature>
<dbReference type="InterPro" id="IPR047200">
    <property type="entry name" value="MFS_YcaD-like"/>
</dbReference>
<feature type="transmembrane region" description="Helical" evidence="5">
    <location>
        <begin position="290"/>
        <end position="310"/>
    </location>
</feature>
<sequence>MFATARTLTALFSSYGLLLLANGLFTTLTSLRSKIEGFSVETLGLLMACYFLGMFVGARFAPKQIERAGHIRAFAAFASVLSMSPLVHMLWIDPKIWALLRYVDGYCLAGLFIVTESWLNARATNQTRGSILALYMVVNYLAYGIGQLLLSFSDPGHFDLFAVASISFSLSLVPLLLTRSEAPAPEPMTKLTIKPLLKTAPAGFWGAICAGSINSAFFAMAPIFAQDLGLSVQQISIFMMCGIFGGLFLQIPIGRLSDRIERRRVLAAVSFGTLLVSLSMIVLTRLDLPIWWLYGTVFAYGSLAFVIYSLSSAHVNDWSDPSQLMQTSSGLLVGYGFGAIGGPLISGALMGQFGPAALFAYTGSCVFLLMLFAIYQSVVAGQAREKMAFVPQPAAQFPAEELFHAAQDAAEPVAEVATESPTMPPNNPLRPARM</sequence>
<gene>
    <name evidence="6" type="ORF">ACFQDL_29215</name>
</gene>
<keyword evidence="3 5" id="KW-0472">Membrane</keyword>
<evidence type="ECO:0000256" key="5">
    <source>
        <dbReference type="SAM" id="Phobius"/>
    </source>
</evidence>
<evidence type="ECO:0000256" key="2">
    <source>
        <dbReference type="ARBA" id="ARBA00022989"/>
    </source>
</evidence>
<feature type="transmembrane region" description="Helical" evidence="5">
    <location>
        <begin position="356"/>
        <end position="378"/>
    </location>
</feature>
<keyword evidence="1 5" id="KW-0812">Transmembrane</keyword>
<dbReference type="Pfam" id="PF07690">
    <property type="entry name" value="MFS_1"/>
    <property type="match status" value="1"/>
</dbReference>
<dbReference type="EMBL" id="JBHSWE010000001">
    <property type="protein sequence ID" value="MFC6673713.1"/>
    <property type="molecule type" value="Genomic_DNA"/>
</dbReference>
<dbReference type="InterPro" id="IPR036259">
    <property type="entry name" value="MFS_trans_sf"/>
</dbReference>
<feature type="transmembrane region" description="Helical" evidence="5">
    <location>
        <begin position="331"/>
        <end position="350"/>
    </location>
</feature>
<keyword evidence="2 5" id="KW-1133">Transmembrane helix</keyword>
<protein>
    <submittedName>
        <fullName evidence="6">MFS transporter</fullName>
    </submittedName>
</protein>
<dbReference type="Gene3D" id="1.20.1250.20">
    <property type="entry name" value="MFS general substrate transporter like domains"/>
    <property type="match status" value="2"/>
</dbReference>
<evidence type="ECO:0000313" key="6">
    <source>
        <dbReference type="EMBL" id="MFC6673713.1"/>
    </source>
</evidence>
<feature type="region of interest" description="Disordered" evidence="4">
    <location>
        <begin position="414"/>
        <end position="434"/>
    </location>
</feature>
<reference evidence="7" key="1">
    <citation type="journal article" date="2019" name="Int. J. Syst. Evol. Microbiol.">
        <title>The Global Catalogue of Microorganisms (GCM) 10K type strain sequencing project: providing services to taxonomists for standard genome sequencing and annotation.</title>
        <authorList>
            <consortium name="The Broad Institute Genomics Platform"/>
            <consortium name="The Broad Institute Genome Sequencing Center for Infectious Disease"/>
            <person name="Wu L."/>
            <person name="Ma J."/>
        </authorList>
    </citation>
    <scope>NUCLEOTIDE SEQUENCE [LARGE SCALE GENOMIC DNA]</scope>
    <source>
        <strain evidence="7">NBRC 111756</strain>
    </source>
</reference>
<dbReference type="PANTHER" id="PTHR23521">
    <property type="entry name" value="TRANSPORTER MFS SUPERFAMILY"/>
    <property type="match status" value="1"/>
</dbReference>
<dbReference type="RefSeq" id="WP_379912324.1">
    <property type="nucleotide sequence ID" value="NZ_JBHSWE010000001.1"/>
</dbReference>
<evidence type="ECO:0000256" key="4">
    <source>
        <dbReference type="SAM" id="MobiDB-lite"/>
    </source>
</evidence>
<feature type="transmembrane region" description="Helical" evidence="5">
    <location>
        <begin position="265"/>
        <end position="284"/>
    </location>
</feature>
<feature type="transmembrane region" description="Helical" evidence="5">
    <location>
        <begin position="199"/>
        <end position="223"/>
    </location>
</feature>
<dbReference type="CDD" id="cd17477">
    <property type="entry name" value="MFS_YcaD_like"/>
    <property type="match status" value="1"/>
</dbReference>
<feature type="transmembrane region" description="Helical" evidence="5">
    <location>
        <begin position="235"/>
        <end position="253"/>
    </location>
</feature>
<feature type="transmembrane region" description="Helical" evidence="5">
    <location>
        <begin position="98"/>
        <end position="119"/>
    </location>
</feature>
<feature type="transmembrane region" description="Helical" evidence="5">
    <location>
        <begin position="42"/>
        <end position="61"/>
    </location>
</feature>
<proteinExistence type="predicted"/>
<organism evidence="6 7">
    <name type="scientific">Marinobacterium aestuariivivens</name>
    <dbReference type="NCBI Taxonomy" id="1698799"/>
    <lineage>
        <taxon>Bacteria</taxon>
        <taxon>Pseudomonadati</taxon>
        <taxon>Pseudomonadota</taxon>
        <taxon>Gammaproteobacteria</taxon>
        <taxon>Oceanospirillales</taxon>
        <taxon>Oceanospirillaceae</taxon>
        <taxon>Marinobacterium</taxon>
    </lineage>
</organism>
<comment type="caution">
    <text evidence="6">The sequence shown here is derived from an EMBL/GenBank/DDBJ whole genome shotgun (WGS) entry which is preliminary data.</text>
</comment>
<dbReference type="PANTHER" id="PTHR23521:SF3">
    <property type="entry name" value="MFS TRANSPORTER"/>
    <property type="match status" value="1"/>
</dbReference>
<dbReference type="Proteomes" id="UP001596422">
    <property type="component" value="Unassembled WGS sequence"/>
</dbReference>
<name>A0ABW2A8D9_9GAMM</name>
<evidence type="ECO:0000256" key="1">
    <source>
        <dbReference type="ARBA" id="ARBA00022692"/>
    </source>
</evidence>
<evidence type="ECO:0000313" key="7">
    <source>
        <dbReference type="Proteomes" id="UP001596422"/>
    </source>
</evidence>
<evidence type="ECO:0000256" key="3">
    <source>
        <dbReference type="ARBA" id="ARBA00023136"/>
    </source>
</evidence>
<dbReference type="SUPFAM" id="SSF103473">
    <property type="entry name" value="MFS general substrate transporter"/>
    <property type="match status" value="1"/>
</dbReference>